<dbReference type="PIRSF" id="PIRSF038471">
    <property type="entry name" value="MreC"/>
    <property type="match status" value="1"/>
</dbReference>
<dbReference type="GO" id="GO:0005886">
    <property type="term" value="C:plasma membrane"/>
    <property type="evidence" value="ECO:0007669"/>
    <property type="project" value="TreeGrafter"/>
</dbReference>
<reference evidence="8 9" key="1">
    <citation type="submission" date="2016-12" db="EMBL/GenBank/DDBJ databases">
        <authorList>
            <person name="Song W.-J."/>
            <person name="Kurnit D.M."/>
        </authorList>
    </citation>
    <scope>NUCLEOTIDE SEQUENCE [LARGE SCALE GENOMIC DNA]</scope>
    <source>
        <strain evidence="8 9">175</strain>
    </source>
</reference>
<evidence type="ECO:0000256" key="2">
    <source>
        <dbReference type="ARBA" id="ARBA00013855"/>
    </source>
</evidence>
<gene>
    <name evidence="8" type="ORF">SAMN02949497_1361</name>
</gene>
<comment type="function">
    <text evidence="5">Involved in formation and maintenance of cell shape.</text>
</comment>
<dbReference type="GO" id="GO:0008360">
    <property type="term" value="P:regulation of cell shape"/>
    <property type="evidence" value="ECO:0007669"/>
    <property type="project" value="UniProtKB-KW"/>
</dbReference>
<dbReference type="NCBIfam" id="TIGR00219">
    <property type="entry name" value="mreC"/>
    <property type="match status" value="1"/>
</dbReference>
<dbReference type="STRING" id="1760988.SAMN02949497_1361"/>
<proteinExistence type="inferred from homology"/>
<evidence type="ECO:0000256" key="4">
    <source>
        <dbReference type="ARBA" id="ARBA00032089"/>
    </source>
</evidence>
<dbReference type="PANTHER" id="PTHR34138">
    <property type="entry name" value="CELL SHAPE-DETERMINING PROTEIN MREC"/>
    <property type="match status" value="1"/>
</dbReference>
<dbReference type="InterPro" id="IPR042175">
    <property type="entry name" value="Cell/Rod_MreC_2"/>
</dbReference>
<dbReference type="InterPro" id="IPR042177">
    <property type="entry name" value="Cell/Rod_1"/>
</dbReference>
<dbReference type="InterPro" id="IPR055342">
    <property type="entry name" value="MreC_beta-barrel_core"/>
</dbReference>
<sequence>MLLTIEQHGAWQGLRLPFATLIYPLQQAVNSPVHLVRKAIDTLSSYTDLAAENQRLRDEQLVLKTKLLKFAALEQENIRLRGLLDTSFKVGEQVLIAELLSINLVPYEHVVVVNKGSRFGVHPQQAVFDGNGVVGQVLRVTPQTAEVMLITDPSHAIPVQINRNGLRTIALGTGQIDRLALPYLPSNADVQVGDLLVTSGMGGVFPQGYPVAKVTAISPQKSPFAKISAVPVAQLDRNRELLLVWSDSQPIPRIPEAVPNPAPRSPTADARP</sequence>
<protein>
    <recommendedName>
        <fullName evidence="2 5">Cell shape-determining protein MreC</fullName>
    </recommendedName>
    <alternativeName>
        <fullName evidence="4 5">Cell shape protein MreC</fullName>
    </alternativeName>
</protein>
<dbReference type="Gene3D" id="2.40.10.350">
    <property type="entry name" value="Rod shape-determining protein MreC, domain 2"/>
    <property type="match status" value="1"/>
</dbReference>
<comment type="similarity">
    <text evidence="1 5">Belongs to the MreC family.</text>
</comment>
<evidence type="ECO:0000313" key="8">
    <source>
        <dbReference type="EMBL" id="SMF94059.1"/>
    </source>
</evidence>
<dbReference type="AlphaFoldDB" id="A0A1Y6CTT3"/>
<evidence type="ECO:0000256" key="6">
    <source>
        <dbReference type="SAM" id="MobiDB-lite"/>
    </source>
</evidence>
<dbReference type="Pfam" id="PF04085">
    <property type="entry name" value="MreC"/>
    <property type="match status" value="1"/>
</dbReference>
<dbReference type="EMBL" id="FXAM01000001">
    <property type="protein sequence ID" value="SMF94059.1"/>
    <property type="molecule type" value="Genomic_DNA"/>
</dbReference>
<accession>A0A1Y6CTT3</accession>
<feature type="domain" description="Rod shape-determining protein MreC beta-barrel core" evidence="7">
    <location>
        <begin position="104"/>
        <end position="245"/>
    </location>
</feature>
<feature type="region of interest" description="Disordered" evidence="6">
    <location>
        <begin position="251"/>
        <end position="272"/>
    </location>
</feature>
<evidence type="ECO:0000256" key="5">
    <source>
        <dbReference type="PIRNR" id="PIRNR038471"/>
    </source>
</evidence>
<dbReference type="Proteomes" id="UP000192923">
    <property type="component" value="Unassembled WGS sequence"/>
</dbReference>
<evidence type="ECO:0000259" key="7">
    <source>
        <dbReference type="Pfam" id="PF04085"/>
    </source>
</evidence>
<dbReference type="InterPro" id="IPR007221">
    <property type="entry name" value="MreC"/>
</dbReference>
<organism evidence="8 9">
    <name type="scientific">Methylomagnum ishizawai</name>
    <dbReference type="NCBI Taxonomy" id="1760988"/>
    <lineage>
        <taxon>Bacteria</taxon>
        <taxon>Pseudomonadati</taxon>
        <taxon>Pseudomonadota</taxon>
        <taxon>Gammaproteobacteria</taxon>
        <taxon>Methylococcales</taxon>
        <taxon>Methylococcaceae</taxon>
        <taxon>Methylomagnum</taxon>
    </lineage>
</organism>
<evidence type="ECO:0000256" key="1">
    <source>
        <dbReference type="ARBA" id="ARBA00009369"/>
    </source>
</evidence>
<evidence type="ECO:0000256" key="3">
    <source>
        <dbReference type="ARBA" id="ARBA00022960"/>
    </source>
</evidence>
<evidence type="ECO:0000313" key="9">
    <source>
        <dbReference type="Proteomes" id="UP000192923"/>
    </source>
</evidence>
<keyword evidence="9" id="KW-1185">Reference proteome</keyword>
<dbReference type="PANTHER" id="PTHR34138:SF1">
    <property type="entry name" value="CELL SHAPE-DETERMINING PROTEIN MREC"/>
    <property type="match status" value="1"/>
</dbReference>
<dbReference type="Gene3D" id="2.40.10.340">
    <property type="entry name" value="Rod shape-determining protein MreC, domain 1"/>
    <property type="match status" value="1"/>
</dbReference>
<keyword evidence="3 5" id="KW-0133">Cell shape</keyword>
<name>A0A1Y6CTT3_9GAMM</name>